<accession>A0A8X6RW18</accession>
<gene>
    <name evidence="1" type="ORF">TNCV_3507621</name>
</gene>
<evidence type="ECO:0000313" key="2">
    <source>
        <dbReference type="Proteomes" id="UP000887159"/>
    </source>
</evidence>
<reference evidence="1" key="1">
    <citation type="submission" date="2020-08" db="EMBL/GenBank/DDBJ databases">
        <title>Multicomponent nature underlies the extraordinary mechanical properties of spider dragline silk.</title>
        <authorList>
            <person name="Kono N."/>
            <person name="Nakamura H."/>
            <person name="Mori M."/>
            <person name="Yoshida Y."/>
            <person name="Ohtoshi R."/>
            <person name="Malay A.D."/>
            <person name="Moran D.A.P."/>
            <person name="Tomita M."/>
            <person name="Numata K."/>
            <person name="Arakawa K."/>
        </authorList>
    </citation>
    <scope>NUCLEOTIDE SEQUENCE</scope>
</reference>
<organism evidence="1 2">
    <name type="scientific">Trichonephila clavipes</name>
    <name type="common">Golden silk orbweaver</name>
    <name type="synonym">Nephila clavipes</name>
    <dbReference type="NCBI Taxonomy" id="2585209"/>
    <lineage>
        <taxon>Eukaryota</taxon>
        <taxon>Metazoa</taxon>
        <taxon>Ecdysozoa</taxon>
        <taxon>Arthropoda</taxon>
        <taxon>Chelicerata</taxon>
        <taxon>Arachnida</taxon>
        <taxon>Araneae</taxon>
        <taxon>Araneomorphae</taxon>
        <taxon>Entelegynae</taxon>
        <taxon>Araneoidea</taxon>
        <taxon>Nephilidae</taxon>
        <taxon>Trichonephila</taxon>
    </lineage>
</organism>
<name>A0A8X6RW18_TRICX</name>
<keyword evidence="2" id="KW-1185">Reference proteome</keyword>
<evidence type="ECO:0000313" key="1">
    <source>
        <dbReference type="EMBL" id="GFY02882.1"/>
    </source>
</evidence>
<dbReference type="Proteomes" id="UP000887159">
    <property type="component" value="Unassembled WGS sequence"/>
</dbReference>
<protein>
    <submittedName>
        <fullName evidence="1">Uncharacterized protein</fullName>
    </submittedName>
</protein>
<dbReference type="EMBL" id="BMAU01021233">
    <property type="protein sequence ID" value="GFY02882.1"/>
    <property type="molecule type" value="Genomic_DNA"/>
</dbReference>
<sequence>MPTIERSNGKLILSHHKTRVSLFRMLHDGSKRFSHSYHISPSTRERGCSPSLLPREIREKTIPPFSREAFFLLSSLVDGGISLSDDFSLLRSQDIINWKEGH</sequence>
<dbReference type="AlphaFoldDB" id="A0A8X6RW18"/>
<proteinExistence type="predicted"/>
<comment type="caution">
    <text evidence="1">The sequence shown here is derived from an EMBL/GenBank/DDBJ whole genome shotgun (WGS) entry which is preliminary data.</text>
</comment>